<dbReference type="EMBL" id="JXTB01000109">
    <property type="protein sequence ID" value="PON62850.1"/>
    <property type="molecule type" value="Genomic_DNA"/>
</dbReference>
<dbReference type="Proteomes" id="UP000237105">
    <property type="component" value="Unassembled WGS sequence"/>
</dbReference>
<reference evidence="3" key="1">
    <citation type="submission" date="2016-06" db="EMBL/GenBank/DDBJ databases">
        <title>Parallel loss of symbiosis genes in relatives of nitrogen-fixing non-legume Parasponia.</title>
        <authorList>
            <person name="Van Velzen R."/>
            <person name="Holmer R."/>
            <person name="Bu F."/>
            <person name="Rutten L."/>
            <person name="Van Zeijl A."/>
            <person name="Liu W."/>
            <person name="Santuari L."/>
            <person name="Cao Q."/>
            <person name="Sharma T."/>
            <person name="Shen D."/>
            <person name="Roswanjaya Y."/>
            <person name="Wardhani T."/>
            <person name="Kalhor M.S."/>
            <person name="Jansen J."/>
            <person name="Van den Hoogen J."/>
            <person name="Gungor B."/>
            <person name="Hartog M."/>
            <person name="Hontelez J."/>
            <person name="Verver J."/>
            <person name="Yang W.-C."/>
            <person name="Schijlen E."/>
            <person name="Repin R."/>
            <person name="Schilthuizen M."/>
            <person name="Schranz E."/>
            <person name="Heidstra R."/>
            <person name="Miyata K."/>
            <person name="Fedorova E."/>
            <person name="Kohlen W."/>
            <person name="Bisseling T."/>
            <person name="Smit S."/>
            <person name="Geurts R."/>
        </authorList>
    </citation>
    <scope>NUCLEOTIDE SEQUENCE [LARGE SCALE GENOMIC DNA]</scope>
    <source>
        <strain evidence="3">cv. WU1-14</strain>
    </source>
</reference>
<evidence type="ECO:0000313" key="2">
    <source>
        <dbReference type="EMBL" id="PON62850.1"/>
    </source>
</evidence>
<evidence type="ECO:0000256" key="1">
    <source>
        <dbReference type="SAM" id="SignalP"/>
    </source>
</evidence>
<sequence length="69" mass="7315">MLPATVVVLLVAVVKVVAVAAVATMGIGRAWASKNGPVKWSTYSNLACPYCCQRSWSSSSMKTKSMAHL</sequence>
<gene>
    <name evidence="2" type="ORF">PanWU01x14_135260</name>
</gene>
<comment type="caution">
    <text evidence="2">The sequence shown here is derived from an EMBL/GenBank/DDBJ whole genome shotgun (WGS) entry which is preliminary data.</text>
</comment>
<accession>A0A2P5CP69</accession>
<feature type="signal peptide" evidence="1">
    <location>
        <begin position="1"/>
        <end position="18"/>
    </location>
</feature>
<evidence type="ECO:0008006" key="4">
    <source>
        <dbReference type="Google" id="ProtNLM"/>
    </source>
</evidence>
<feature type="chain" id="PRO_5015113034" description="Transmembrane protein" evidence="1">
    <location>
        <begin position="19"/>
        <end position="69"/>
    </location>
</feature>
<organism evidence="2 3">
    <name type="scientific">Parasponia andersonii</name>
    <name type="common">Sponia andersonii</name>
    <dbReference type="NCBI Taxonomy" id="3476"/>
    <lineage>
        <taxon>Eukaryota</taxon>
        <taxon>Viridiplantae</taxon>
        <taxon>Streptophyta</taxon>
        <taxon>Embryophyta</taxon>
        <taxon>Tracheophyta</taxon>
        <taxon>Spermatophyta</taxon>
        <taxon>Magnoliopsida</taxon>
        <taxon>eudicotyledons</taxon>
        <taxon>Gunneridae</taxon>
        <taxon>Pentapetalae</taxon>
        <taxon>rosids</taxon>
        <taxon>fabids</taxon>
        <taxon>Rosales</taxon>
        <taxon>Cannabaceae</taxon>
        <taxon>Parasponia</taxon>
    </lineage>
</organism>
<protein>
    <recommendedName>
        <fullName evidence="4">Transmembrane protein</fullName>
    </recommendedName>
</protein>
<dbReference type="AlphaFoldDB" id="A0A2P5CP69"/>
<keyword evidence="3" id="KW-1185">Reference proteome</keyword>
<proteinExistence type="predicted"/>
<evidence type="ECO:0000313" key="3">
    <source>
        <dbReference type="Proteomes" id="UP000237105"/>
    </source>
</evidence>
<keyword evidence="1" id="KW-0732">Signal</keyword>
<name>A0A2P5CP69_PARAD</name>